<evidence type="ECO:0000256" key="1">
    <source>
        <dbReference type="SAM" id="MobiDB-lite"/>
    </source>
</evidence>
<dbReference type="Proteomes" id="UP000070121">
    <property type="component" value="Unassembled WGS sequence"/>
</dbReference>
<sequence>MHYENWDVLLFPGGGSVPLKEFRTDCSVIPDFVDAMIESKSAPCLGSFIGLPAVHGFVPSLHRNMPLTVSIFSWTVPPVSNPNHDANLVVFAVRVYIDGDLVAEDVWNQNQRAPLTITQSLKPNKHGDRDVIRFPAFNEKYLQENGWNPAASLGRIQVIITEAYQRDPTTLSLDPIKNIAAFSFCHAPLETLEEAAIAWPNRHMWENAMLAYSFPSAVYSTNHSLASQQGAARLVIDPSPQPLSSTPAPATLPVFQKTANPPLRVHSTGNHHQHAGGESEGRGICRNPSRTSIFPVAANTVHPSVVHQDTSMPAHGIGPFNPMLWSARYAAGQLYPSDSSTVGQQEQGADSSISLDVPTSATRSSATYVDDAKPQAAPAAKRSISDFVLSMSDERNPQRRHHIPIPAMEVRSRKECRPGHHTLEPLTTTSRRASRRRELSDAKRLIARLDEQNTPEPMFALIDPVNTVKCAPSLGTPSKKQFAAAKSVRRSVSFDPVIKDIENERSQPATKSSQCKRDFTPLDVAEVIAQSDQGHSSPIL</sequence>
<comment type="caution">
    <text evidence="2">The sequence shown here is derived from an EMBL/GenBank/DDBJ whole genome shotgun (WGS) entry which is preliminary data.</text>
</comment>
<evidence type="ECO:0000313" key="3">
    <source>
        <dbReference type="Proteomes" id="UP000070121"/>
    </source>
</evidence>
<accession>A0A135T1K8</accession>
<organism evidence="2 3">
    <name type="scientific">Colletotrichum salicis</name>
    <dbReference type="NCBI Taxonomy" id="1209931"/>
    <lineage>
        <taxon>Eukaryota</taxon>
        <taxon>Fungi</taxon>
        <taxon>Dikarya</taxon>
        <taxon>Ascomycota</taxon>
        <taxon>Pezizomycotina</taxon>
        <taxon>Sordariomycetes</taxon>
        <taxon>Hypocreomycetidae</taxon>
        <taxon>Glomerellales</taxon>
        <taxon>Glomerellaceae</taxon>
        <taxon>Colletotrichum</taxon>
        <taxon>Colletotrichum acutatum species complex</taxon>
    </lineage>
</organism>
<dbReference type="AlphaFoldDB" id="A0A135T1K8"/>
<proteinExistence type="predicted"/>
<gene>
    <name evidence="2" type="ORF">CSAL01_07249</name>
</gene>
<evidence type="ECO:0000313" key="2">
    <source>
        <dbReference type="EMBL" id="KXH42033.1"/>
    </source>
</evidence>
<keyword evidence="3" id="KW-1185">Reference proteome</keyword>
<dbReference type="STRING" id="1209931.A0A135T1K8"/>
<feature type="region of interest" description="Disordered" evidence="1">
    <location>
        <begin position="337"/>
        <end position="366"/>
    </location>
</feature>
<dbReference type="OrthoDB" id="5417628at2759"/>
<feature type="region of interest" description="Disordered" evidence="1">
    <location>
        <begin position="497"/>
        <end position="517"/>
    </location>
</feature>
<dbReference type="EMBL" id="JFFI01002143">
    <property type="protein sequence ID" value="KXH42033.1"/>
    <property type="molecule type" value="Genomic_DNA"/>
</dbReference>
<protein>
    <submittedName>
        <fullName evidence="2">Uncharacterized protein</fullName>
    </submittedName>
</protein>
<name>A0A135T1K8_9PEZI</name>
<reference evidence="2 3" key="1">
    <citation type="submission" date="2014-02" db="EMBL/GenBank/DDBJ databases">
        <title>The genome sequence of Colletotrichum salicis CBS 607.94.</title>
        <authorList>
            <person name="Baroncelli R."/>
            <person name="Thon M.R."/>
        </authorList>
    </citation>
    <scope>NUCLEOTIDE SEQUENCE [LARGE SCALE GENOMIC DNA]</scope>
    <source>
        <strain evidence="2 3">CBS 607.94</strain>
    </source>
</reference>